<feature type="chain" id="PRO_5024945060" description="Secreted protein" evidence="1">
    <location>
        <begin position="24"/>
        <end position="259"/>
    </location>
</feature>
<keyword evidence="1" id="KW-0732">Signal</keyword>
<dbReference type="OrthoDB" id="128043at2"/>
<proteinExistence type="predicted"/>
<keyword evidence="3" id="KW-1185">Reference proteome</keyword>
<evidence type="ECO:0000256" key="1">
    <source>
        <dbReference type="SAM" id="SignalP"/>
    </source>
</evidence>
<comment type="caution">
    <text evidence="2">The sequence shown here is derived from an EMBL/GenBank/DDBJ whole genome shotgun (WGS) entry which is preliminary data.</text>
</comment>
<evidence type="ECO:0008006" key="4">
    <source>
        <dbReference type="Google" id="ProtNLM"/>
    </source>
</evidence>
<dbReference type="RefSeq" id="WP_121250696.1">
    <property type="nucleotide sequence ID" value="NZ_RBIL01000001.1"/>
</dbReference>
<dbReference type="EMBL" id="RBIL01000001">
    <property type="protein sequence ID" value="RKQ92928.1"/>
    <property type="molecule type" value="Genomic_DNA"/>
</dbReference>
<protein>
    <recommendedName>
        <fullName evidence="4">Secreted protein</fullName>
    </recommendedName>
</protein>
<dbReference type="AlphaFoldDB" id="A0A660LCY8"/>
<reference evidence="2 3" key="1">
    <citation type="submission" date="2018-10" db="EMBL/GenBank/DDBJ databases">
        <title>Genomic Encyclopedia of Archaeal and Bacterial Type Strains, Phase II (KMG-II): from individual species to whole genera.</title>
        <authorList>
            <person name="Goeker M."/>
        </authorList>
    </citation>
    <scope>NUCLEOTIDE SEQUENCE [LARGE SCALE GENOMIC DNA]</scope>
    <source>
        <strain evidence="2 3">DSM 14954</strain>
    </source>
</reference>
<gene>
    <name evidence="2" type="ORF">C8N24_2784</name>
</gene>
<evidence type="ECO:0000313" key="2">
    <source>
        <dbReference type="EMBL" id="RKQ92928.1"/>
    </source>
</evidence>
<dbReference type="Proteomes" id="UP000278962">
    <property type="component" value="Unassembled WGS sequence"/>
</dbReference>
<sequence>MSAPVKLAGFAALLLLVFGVAVAAGDVIGPDRQAPAIPQPGMGEHGEAVDPIRGLSIAEDGLSLAVAQTSPELVFSVVEDGAPVRDFEVEHEKRMHVIVVRRDGTGFQHLHPELGADGAWRTPLTVSDPGAYRVFADFKHDGTAYTLAADLTVDGAATYRDFPAPSVVDTTDGYEVRMRADGEALAFDITRDGQAVETEPYLGAGGHLVALREGDLAFLHVHPNDDGVAFEADLEPEKRYHLYLQFKHEGRVHTAEFTR</sequence>
<feature type="signal peptide" evidence="1">
    <location>
        <begin position="1"/>
        <end position="23"/>
    </location>
</feature>
<organism evidence="2 3">
    <name type="scientific">Solirubrobacter pauli</name>
    <dbReference type="NCBI Taxonomy" id="166793"/>
    <lineage>
        <taxon>Bacteria</taxon>
        <taxon>Bacillati</taxon>
        <taxon>Actinomycetota</taxon>
        <taxon>Thermoleophilia</taxon>
        <taxon>Solirubrobacterales</taxon>
        <taxon>Solirubrobacteraceae</taxon>
        <taxon>Solirubrobacter</taxon>
    </lineage>
</organism>
<name>A0A660LCY8_9ACTN</name>
<accession>A0A660LCY8</accession>
<evidence type="ECO:0000313" key="3">
    <source>
        <dbReference type="Proteomes" id="UP000278962"/>
    </source>
</evidence>